<dbReference type="InterPro" id="IPR053083">
    <property type="entry name" value="TF_kinase-domain_protein"/>
</dbReference>
<dbReference type="InterPro" id="IPR000719">
    <property type="entry name" value="Prot_kinase_dom"/>
</dbReference>
<evidence type="ECO:0000313" key="3">
    <source>
        <dbReference type="Proteomes" id="UP000689195"/>
    </source>
</evidence>
<dbReference type="SMART" id="SM00220">
    <property type="entry name" value="S_TKc"/>
    <property type="match status" value="1"/>
</dbReference>
<dbReference type="Proteomes" id="UP000689195">
    <property type="component" value="Unassembled WGS sequence"/>
</dbReference>
<accession>A0A8S1U5N0</accession>
<organism evidence="2 3">
    <name type="scientific">Paramecium pentaurelia</name>
    <dbReference type="NCBI Taxonomy" id="43138"/>
    <lineage>
        <taxon>Eukaryota</taxon>
        <taxon>Sar</taxon>
        <taxon>Alveolata</taxon>
        <taxon>Ciliophora</taxon>
        <taxon>Intramacronucleata</taxon>
        <taxon>Oligohymenophorea</taxon>
        <taxon>Peniculida</taxon>
        <taxon>Parameciidae</taxon>
        <taxon>Paramecium</taxon>
    </lineage>
</organism>
<sequence>MSTFNLKYQVLASNTGLLYKLEEENEITINYYAYELSSNFQETYLKDEEKIKNCKTIRQFVKQINYQNKKYILFKYLEGETLDRKIFQFRGRQESINFETIKLYLIQMLDTLQKLHQSNILGRIFSTKNILDCQGQILFMDFGFGPNIIEQNLDLIAPPEVIIRFLEREEGHQIYNMKVDSWLLGAVLYHLVKLSPINTIEIDGGKGKVMLQKDAPEYFSYLSKQIQNEKKCIDVITGRYSPEFCQFIQGLLTYNPNDRFSFLQIYQHNFIKKLGIQNYEKYLQFYQSYNEQGLNEQINISEDHGSRILSTGFLLNGVSNQPIIQSTVTNTQEANQNIIPPLCLDSFQLENNNSKVQFPLDTSELLKNSQIEDQYSIEKQFVHEIQSLYESRFYLIWSHIRMELFRFTFLELSAVEFINELQKKKFQLENVCAYFLRKMGYLILIELLKKINEDVCPWVCNQEDQQKWKDFKKETQKSILENNIKQKLKDLEPILKEAYFMHCKIYLEDERIEQAIRNELQADLECFQKQKIEGNSIYNSCSNEFLKKGYRQIILITYKFLEREQKLAQQPHLRYNTLLLKITICHLINRIFDLNTVTNSFRKILQNKNRNPFHLITPNEIYQYICRDDEQEKINDIQDILSGKSG</sequence>
<dbReference type="PANTHER" id="PTHR44305:SF24">
    <property type="entry name" value="TYROSINE-PROTEIN KINASE C03B1.5-RELATED"/>
    <property type="match status" value="1"/>
</dbReference>
<dbReference type="GO" id="GO:0004672">
    <property type="term" value="F:protein kinase activity"/>
    <property type="evidence" value="ECO:0007669"/>
    <property type="project" value="InterPro"/>
</dbReference>
<reference evidence="2" key="1">
    <citation type="submission" date="2021-01" db="EMBL/GenBank/DDBJ databases">
        <authorList>
            <consortium name="Genoscope - CEA"/>
            <person name="William W."/>
        </authorList>
    </citation>
    <scope>NUCLEOTIDE SEQUENCE</scope>
</reference>
<dbReference type="OrthoDB" id="300676at2759"/>
<protein>
    <recommendedName>
        <fullName evidence="1">Protein kinase domain-containing protein</fullName>
    </recommendedName>
</protein>
<comment type="caution">
    <text evidence="2">The sequence shown here is derived from an EMBL/GenBank/DDBJ whole genome shotgun (WGS) entry which is preliminary data.</text>
</comment>
<dbReference type="PANTHER" id="PTHR44305">
    <property type="entry name" value="SI:DKEY-192D15.2-RELATED"/>
    <property type="match status" value="1"/>
</dbReference>
<keyword evidence="3" id="KW-1185">Reference proteome</keyword>
<dbReference type="Pfam" id="PF00069">
    <property type="entry name" value="Pkinase"/>
    <property type="match status" value="1"/>
</dbReference>
<proteinExistence type="predicted"/>
<dbReference type="GO" id="GO:0005524">
    <property type="term" value="F:ATP binding"/>
    <property type="evidence" value="ECO:0007669"/>
    <property type="project" value="InterPro"/>
</dbReference>
<dbReference type="AlphaFoldDB" id="A0A8S1U5N0"/>
<dbReference type="EMBL" id="CAJJDO010000034">
    <property type="protein sequence ID" value="CAD8159938.1"/>
    <property type="molecule type" value="Genomic_DNA"/>
</dbReference>
<dbReference type="PROSITE" id="PS50011">
    <property type="entry name" value="PROTEIN_KINASE_DOM"/>
    <property type="match status" value="1"/>
</dbReference>
<evidence type="ECO:0000313" key="2">
    <source>
        <dbReference type="EMBL" id="CAD8159938.1"/>
    </source>
</evidence>
<gene>
    <name evidence="2" type="ORF">PPENT_87.1.T0340071</name>
</gene>
<evidence type="ECO:0000259" key="1">
    <source>
        <dbReference type="PROSITE" id="PS50011"/>
    </source>
</evidence>
<feature type="domain" description="Protein kinase" evidence="1">
    <location>
        <begin position="4"/>
        <end position="271"/>
    </location>
</feature>
<name>A0A8S1U5N0_9CILI</name>